<comment type="caution">
    <text evidence="13">The sequence shown here is derived from an EMBL/GenBank/DDBJ whole genome shotgun (WGS) entry which is preliminary data.</text>
</comment>
<comment type="cofactor">
    <cofactor evidence="10">
        <name>a divalent metal cation</name>
        <dbReference type="ChEBI" id="CHEBI:60240"/>
    </cofactor>
    <text evidence="10">Binds 1 divalent metal cation per subunit.</text>
</comment>
<accession>A0A2M7G1R6</accession>
<keyword evidence="11" id="KW-0694">RNA-binding</keyword>
<dbReference type="GO" id="GO:0003723">
    <property type="term" value="F:RNA binding"/>
    <property type="evidence" value="ECO:0007669"/>
    <property type="project" value="UniProtKB-UniRule"/>
</dbReference>
<feature type="binding site" evidence="10">
    <location>
        <begin position="261"/>
        <end position="262"/>
    </location>
    <ligand>
        <name>substrate</name>
    </ligand>
</feature>
<dbReference type="GO" id="GO:0006098">
    <property type="term" value="P:pentose-phosphate shunt"/>
    <property type="evidence" value="ECO:0007669"/>
    <property type="project" value="UniProtKB-UniRule"/>
</dbReference>
<sequence length="287" mass="30922">MGQGQGRSKKKAEQECARAALQALGRLESHSAALPGFTPEIEAFLQPLAAEPTQQPLPLPASQRRALLAPSILSADFSDLAKALRDIEAGGADWVHLDVMDGHFVPNLTLGPPVIQSLRPLTKMCFDAHLMISEPEKYIESYAKAGCDRITVHAEACVHLDRVISQIEEAGALPGVALNPATPVSVLEHVLERLKLVLVMSVNPGFGGQSFIPQALVKLRSLRQMAEARGLNDLRLQVDGGIHFKTLPLVLEAGADVMVIGSAIYNQKNVPEITRQYLQAMALAPQA</sequence>
<feature type="binding site" evidence="10">
    <location>
        <begin position="239"/>
        <end position="241"/>
    </location>
    <ligand>
        <name>substrate</name>
    </ligand>
</feature>
<dbReference type="SUPFAM" id="SSF54768">
    <property type="entry name" value="dsRNA-binding domain-like"/>
    <property type="match status" value="1"/>
</dbReference>
<evidence type="ECO:0000256" key="6">
    <source>
        <dbReference type="ARBA" id="ARBA00009541"/>
    </source>
</evidence>
<dbReference type="PROSITE" id="PS01085">
    <property type="entry name" value="RIBUL_P_3_EPIMER_1"/>
    <property type="match status" value="1"/>
</dbReference>
<dbReference type="InterPro" id="IPR011060">
    <property type="entry name" value="RibuloseP-bd_barrel"/>
</dbReference>
<dbReference type="InterPro" id="IPR026019">
    <property type="entry name" value="Ribul_P_3_epim"/>
</dbReference>
<evidence type="ECO:0000256" key="11">
    <source>
        <dbReference type="PROSITE-ProRule" id="PRU00266"/>
    </source>
</evidence>
<dbReference type="GO" id="GO:0004750">
    <property type="term" value="F:D-ribulose-phosphate 3-epimerase activity"/>
    <property type="evidence" value="ECO:0007669"/>
    <property type="project" value="UniProtKB-UniRule"/>
</dbReference>
<feature type="active site" description="Proton donor" evidence="10">
    <location>
        <position position="239"/>
    </location>
</feature>
<feature type="binding site" evidence="10">
    <location>
        <position position="98"/>
    </location>
    <ligand>
        <name>a divalent metal cation</name>
        <dbReference type="ChEBI" id="CHEBI:60240"/>
    </ligand>
</feature>
<comment type="cofactor">
    <cofactor evidence="2">
        <name>Mn(2+)</name>
        <dbReference type="ChEBI" id="CHEBI:29035"/>
    </cofactor>
</comment>
<dbReference type="Pfam" id="PF00834">
    <property type="entry name" value="Ribul_P_3_epim"/>
    <property type="match status" value="1"/>
</dbReference>
<dbReference type="CDD" id="cd00429">
    <property type="entry name" value="RPE"/>
    <property type="match status" value="1"/>
</dbReference>
<comment type="cofactor">
    <cofactor evidence="5">
        <name>Fe(2+)</name>
        <dbReference type="ChEBI" id="CHEBI:29033"/>
    </cofactor>
</comment>
<comment type="pathway">
    <text evidence="10">Carbohydrate degradation.</text>
</comment>
<dbReference type="Gene3D" id="3.30.160.20">
    <property type="match status" value="1"/>
</dbReference>
<evidence type="ECO:0000256" key="8">
    <source>
        <dbReference type="ARBA" id="ARBA00022723"/>
    </source>
</evidence>
<comment type="catalytic activity">
    <reaction evidence="1 10">
        <text>D-ribulose 5-phosphate = D-xylulose 5-phosphate</text>
        <dbReference type="Rhea" id="RHEA:13677"/>
        <dbReference type="ChEBI" id="CHEBI:57737"/>
        <dbReference type="ChEBI" id="CHEBI:58121"/>
        <dbReference type="EC" id="5.1.3.1"/>
    </reaction>
</comment>
<dbReference type="PROSITE" id="PS01086">
    <property type="entry name" value="RIBUL_P_3_EPIMER_2"/>
    <property type="match status" value="1"/>
</dbReference>
<dbReference type="InterPro" id="IPR014720">
    <property type="entry name" value="dsRBD_dom"/>
</dbReference>
<dbReference type="InterPro" id="IPR013785">
    <property type="entry name" value="Aldolase_TIM"/>
</dbReference>
<comment type="function">
    <text evidence="10">Catalyzes the reversible epimerization of D-ribulose 5-phosphate to D-xylulose 5-phosphate.</text>
</comment>
<dbReference type="PANTHER" id="PTHR11749">
    <property type="entry name" value="RIBULOSE-5-PHOSPHATE-3-EPIMERASE"/>
    <property type="match status" value="1"/>
</dbReference>
<protein>
    <recommendedName>
        <fullName evidence="7 10">Ribulose-phosphate 3-epimerase</fullName>
        <ecNumber evidence="7 10">5.1.3.1</ecNumber>
    </recommendedName>
</protein>
<reference evidence="13 14" key="1">
    <citation type="submission" date="2017-09" db="EMBL/GenBank/DDBJ databases">
        <title>Depth-based differentiation of microbial function through sediment-hosted aquifers and enrichment of novel symbionts in the deep terrestrial subsurface.</title>
        <authorList>
            <person name="Probst A.J."/>
            <person name="Ladd B."/>
            <person name="Jarett J.K."/>
            <person name="Geller-Mcgrath D.E."/>
            <person name="Sieber C.M."/>
            <person name="Emerson J.B."/>
            <person name="Anantharaman K."/>
            <person name="Thomas B.C."/>
            <person name="Malmstrom R."/>
            <person name="Stieglmeier M."/>
            <person name="Klingl A."/>
            <person name="Woyke T."/>
            <person name="Ryan C.M."/>
            <person name="Banfield J.F."/>
        </authorList>
    </citation>
    <scope>NUCLEOTIDE SEQUENCE [LARGE SCALE GENOMIC DNA]</scope>
    <source>
        <strain evidence="13">CG17_big_fil_post_rev_8_21_14_2_50_48_46</strain>
    </source>
</reference>
<feature type="binding site" evidence="10">
    <location>
        <position position="129"/>
    </location>
    <ligand>
        <name>substrate</name>
    </ligand>
</feature>
<evidence type="ECO:0000256" key="9">
    <source>
        <dbReference type="ARBA" id="ARBA00023235"/>
    </source>
</evidence>
<comment type="cofactor">
    <cofactor evidence="4">
        <name>Zn(2+)</name>
        <dbReference type="ChEBI" id="CHEBI:29105"/>
    </cofactor>
</comment>
<evidence type="ECO:0000256" key="2">
    <source>
        <dbReference type="ARBA" id="ARBA00001936"/>
    </source>
</evidence>
<keyword evidence="9 10" id="KW-0413">Isomerase</keyword>
<dbReference type="Proteomes" id="UP000231019">
    <property type="component" value="Unassembled WGS sequence"/>
</dbReference>
<evidence type="ECO:0000256" key="3">
    <source>
        <dbReference type="ARBA" id="ARBA00001941"/>
    </source>
</evidence>
<dbReference type="EC" id="5.1.3.1" evidence="7 10"/>
<dbReference type="GO" id="GO:0005737">
    <property type="term" value="C:cytoplasm"/>
    <property type="evidence" value="ECO:0007669"/>
    <property type="project" value="UniProtKB-ARBA"/>
</dbReference>
<dbReference type="Gene3D" id="3.20.20.70">
    <property type="entry name" value="Aldolase class I"/>
    <property type="match status" value="1"/>
</dbReference>
<feature type="binding site" evidence="10">
    <location>
        <position position="96"/>
    </location>
    <ligand>
        <name>a divalent metal cation</name>
        <dbReference type="ChEBI" id="CHEBI:60240"/>
    </ligand>
</feature>
<gene>
    <name evidence="10" type="primary">rpe</name>
    <name evidence="13" type="ORF">COW36_16400</name>
</gene>
<dbReference type="NCBIfam" id="TIGR01163">
    <property type="entry name" value="rpe"/>
    <property type="match status" value="1"/>
</dbReference>
<evidence type="ECO:0000259" key="12">
    <source>
        <dbReference type="PROSITE" id="PS50137"/>
    </source>
</evidence>
<evidence type="ECO:0000313" key="14">
    <source>
        <dbReference type="Proteomes" id="UP000231019"/>
    </source>
</evidence>
<dbReference type="HAMAP" id="MF_02227">
    <property type="entry name" value="RPE"/>
    <property type="match status" value="1"/>
</dbReference>
<dbReference type="GO" id="GO:0019323">
    <property type="term" value="P:pentose catabolic process"/>
    <property type="evidence" value="ECO:0007669"/>
    <property type="project" value="UniProtKB-UniRule"/>
</dbReference>
<evidence type="ECO:0000256" key="1">
    <source>
        <dbReference type="ARBA" id="ARBA00001782"/>
    </source>
</evidence>
<dbReference type="FunFam" id="3.20.20.70:FF:000004">
    <property type="entry name" value="Ribulose-phosphate 3-epimerase"/>
    <property type="match status" value="1"/>
</dbReference>
<dbReference type="InterPro" id="IPR000056">
    <property type="entry name" value="Ribul_P_3_epim-like"/>
</dbReference>
<keyword evidence="10" id="KW-0119">Carbohydrate metabolism</keyword>
<evidence type="ECO:0000256" key="10">
    <source>
        <dbReference type="HAMAP-Rule" id="MF_02227"/>
    </source>
</evidence>
<dbReference type="SUPFAM" id="SSF51366">
    <property type="entry name" value="Ribulose-phoshate binding barrel"/>
    <property type="match status" value="1"/>
</dbReference>
<dbReference type="AlphaFoldDB" id="A0A2M7G1R6"/>
<dbReference type="GO" id="GO:0046872">
    <property type="term" value="F:metal ion binding"/>
    <property type="evidence" value="ECO:0007669"/>
    <property type="project" value="UniProtKB-UniRule"/>
</dbReference>
<dbReference type="EMBL" id="PFFQ01000049">
    <property type="protein sequence ID" value="PIW15645.1"/>
    <property type="molecule type" value="Genomic_DNA"/>
</dbReference>
<evidence type="ECO:0000313" key="13">
    <source>
        <dbReference type="EMBL" id="PIW15645.1"/>
    </source>
</evidence>
<feature type="active site" description="Proton acceptor" evidence="10">
    <location>
        <position position="98"/>
    </location>
</feature>
<feature type="domain" description="DRBM" evidence="12">
    <location>
        <begin position="1"/>
        <end position="26"/>
    </location>
</feature>
<proteinExistence type="inferred from homology"/>
<dbReference type="PROSITE" id="PS50137">
    <property type="entry name" value="DS_RBD"/>
    <property type="match status" value="1"/>
</dbReference>
<evidence type="ECO:0000256" key="5">
    <source>
        <dbReference type="ARBA" id="ARBA00001954"/>
    </source>
</evidence>
<comment type="similarity">
    <text evidence="6 10">Belongs to the ribulose-phosphate 3-epimerase family.</text>
</comment>
<organism evidence="13 14">
    <name type="scientific">bacterium (Candidatus Blackallbacteria) CG17_big_fil_post_rev_8_21_14_2_50_48_46</name>
    <dbReference type="NCBI Taxonomy" id="2014261"/>
    <lineage>
        <taxon>Bacteria</taxon>
        <taxon>Candidatus Blackallbacteria</taxon>
    </lineage>
</organism>
<evidence type="ECO:0000256" key="4">
    <source>
        <dbReference type="ARBA" id="ARBA00001947"/>
    </source>
</evidence>
<feature type="binding site" evidence="10">
    <location>
        <position position="71"/>
    </location>
    <ligand>
        <name>substrate</name>
    </ligand>
</feature>
<feature type="binding site" evidence="10">
    <location>
        <position position="239"/>
    </location>
    <ligand>
        <name>a divalent metal cation</name>
        <dbReference type="ChEBI" id="CHEBI:60240"/>
    </ligand>
</feature>
<feature type="binding site" evidence="10">
    <location>
        <begin position="205"/>
        <end position="208"/>
    </location>
    <ligand>
        <name>substrate</name>
    </ligand>
</feature>
<evidence type="ECO:0000256" key="7">
    <source>
        <dbReference type="ARBA" id="ARBA00013188"/>
    </source>
</evidence>
<name>A0A2M7G1R6_9BACT</name>
<comment type="cofactor">
    <cofactor evidence="3">
        <name>Co(2+)</name>
        <dbReference type="ChEBI" id="CHEBI:48828"/>
    </cofactor>
</comment>
<keyword evidence="8 10" id="KW-0479">Metal-binding</keyword>
<feature type="binding site" evidence="10">
    <location>
        <position position="129"/>
    </location>
    <ligand>
        <name>a divalent metal cation</name>
        <dbReference type="ChEBI" id="CHEBI:60240"/>
    </ligand>
</feature>
<dbReference type="NCBIfam" id="NF004076">
    <property type="entry name" value="PRK05581.1-4"/>
    <property type="match status" value="1"/>
</dbReference>